<evidence type="ECO:0000313" key="4">
    <source>
        <dbReference type="EMBL" id="RDI25273.1"/>
    </source>
</evidence>
<keyword evidence="5" id="KW-1185">Reference proteome</keyword>
<dbReference type="AlphaFoldDB" id="A0A370FH34"/>
<reference evidence="4 5" key="1">
    <citation type="submission" date="2018-07" db="EMBL/GenBank/DDBJ databases">
        <title>Genomic Encyclopedia of Type Strains, Phase IV (KMG-IV): sequencing the most valuable type-strain genomes for metagenomic binning, comparative biology and taxonomic classification.</title>
        <authorList>
            <person name="Goeker M."/>
        </authorList>
    </citation>
    <scope>NUCLEOTIDE SEQUENCE [LARGE SCALE GENOMIC DNA]</scope>
    <source>
        <strain evidence="4 5">DSM 21352</strain>
    </source>
</reference>
<gene>
    <name evidence="4" type="ORF">DFR41_104333</name>
</gene>
<dbReference type="RefSeq" id="WP_114803084.1">
    <property type="nucleotide sequence ID" value="NZ_QQAV01000004.1"/>
</dbReference>
<dbReference type="PANTHER" id="PTHR35841">
    <property type="entry name" value="PHOSPHONATES-BINDING PERIPLASMIC PROTEIN"/>
    <property type="match status" value="1"/>
</dbReference>
<dbReference type="Pfam" id="PF12974">
    <property type="entry name" value="Phosphonate-bd"/>
    <property type="match status" value="1"/>
</dbReference>
<dbReference type="EMBL" id="QQAV01000004">
    <property type="protein sequence ID" value="RDI25273.1"/>
    <property type="molecule type" value="Genomic_DNA"/>
</dbReference>
<dbReference type="Proteomes" id="UP000255265">
    <property type="component" value="Unassembled WGS sequence"/>
</dbReference>
<accession>A0A370FH34</accession>
<sequence length="311" mass="32549">MKKLLALAAAAVSLAAVLALPAAAQTVADGSREHPLRVLLIPADGGTESGTKADYAPVFNAVSRATGLNFDLKVGQSYGAVVEGMCNQLADIAFFGPVSYVQAHKRGCAQLLAVGVEKGASVYYAGMFAKADAPIATIADVKGRRVAFGDVNSASSFTFQVAMLLDAGIDPARDLAAIRMTGSHASSLAALVQGQVDVASLSFDSYEKAVKQGAVDPKTIKVVARSMAIPYPPLALNARLPEAMKTRLKEAFQTVNKAPGVTPEMIRGYGGARIDGYDTRFSEDEFNVAAEKLGLLTDDLKGRILAKAAER</sequence>
<keyword evidence="2 3" id="KW-0732">Signal</keyword>
<dbReference type="PANTHER" id="PTHR35841:SF1">
    <property type="entry name" value="PHOSPHONATES-BINDING PERIPLASMIC PROTEIN"/>
    <property type="match status" value="1"/>
</dbReference>
<dbReference type="OrthoDB" id="5318791at2"/>
<dbReference type="NCBIfam" id="TIGR01098">
    <property type="entry name" value="3A0109s03R"/>
    <property type="match status" value="1"/>
</dbReference>
<dbReference type="GO" id="GO:0055085">
    <property type="term" value="P:transmembrane transport"/>
    <property type="evidence" value="ECO:0007669"/>
    <property type="project" value="InterPro"/>
</dbReference>
<dbReference type="CDD" id="cd01071">
    <property type="entry name" value="PBP2_PhnD_like"/>
    <property type="match status" value="1"/>
</dbReference>
<name>A0A370FH34_9BURK</name>
<feature type="signal peptide" evidence="3">
    <location>
        <begin position="1"/>
        <end position="24"/>
    </location>
</feature>
<evidence type="ECO:0000256" key="3">
    <source>
        <dbReference type="SAM" id="SignalP"/>
    </source>
</evidence>
<protein>
    <submittedName>
        <fullName evidence="4">Phosphonate transport system substrate-binding protein</fullName>
    </submittedName>
</protein>
<evidence type="ECO:0000256" key="2">
    <source>
        <dbReference type="ARBA" id="ARBA00022729"/>
    </source>
</evidence>
<dbReference type="InterPro" id="IPR005770">
    <property type="entry name" value="PhnD"/>
</dbReference>
<organism evidence="4 5">
    <name type="scientific">Pseudacidovorax intermedius</name>
    <dbReference type="NCBI Taxonomy" id="433924"/>
    <lineage>
        <taxon>Bacteria</taxon>
        <taxon>Pseudomonadati</taxon>
        <taxon>Pseudomonadota</taxon>
        <taxon>Betaproteobacteria</taxon>
        <taxon>Burkholderiales</taxon>
        <taxon>Comamonadaceae</taxon>
        <taxon>Pseudacidovorax</taxon>
    </lineage>
</organism>
<evidence type="ECO:0000256" key="1">
    <source>
        <dbReference type="ARBA" id="ARBA00007162"/>
    </source>
</evidence>
<dbReference type="SUPFAM" id="SSF53850">
    <property type="entry name" value="Periplasmic binding protein-like II"/>
    <property type="match status" value="1"/>
</dbReference>
<proteinExistence type="inferred from homology"/>
<evidence type="ECO:0000313" key="5">
    <source>
        <dbReference type="Proteomes" id="UP000255265"/>
    </source>
</evidence>
<comment type="similarity">
    <text evidence="1">Belongs to the phosphate/phosphite/phosphonate binding protein family.</text>
</comment>
<dbReference type="Gene3D" id="3.40.190.10">
    <property type="entry name" value="Periplasmic binding protein-like II"/>
    <property type="match status" value="2"/>
</dbReference>
<feature type="chain" id="PRO_5016877991" evidence="3">
    <location>
        <begin position="25"/>
        <end position="311"/>
    </location>
</feature>
<comment type="caution">
    <text evidence="4">The sequence shown here is derived from an EMBL/GenBank/DDBJ whole genome shotgun (WGS) entry which is preliminary data.</text>
</comment>
<dbReference type="GO" id="GO:0043190">
    <property type="term" value="C:ATP-binding cassette (ABC) transporter complex"/>
    <property type="evidence" value="ECO:0007669"/>
    <property type="project" value="InterPro"/>
</dbReference>